<sequence length="488" mass="50814">MGHQKIRSLRVLALGLSLALAMIGLFTWAPLGHAAPSTDTVVDKNKDGSITVHSVVGDTGVVADGKENTSLTNEKLQGSTFKLTKHAGVDVSTLDGMTAASKVTLKTFSEDSSFSAQTGSTDNQGVHKFQNLKPGVYKLEQIKAPKGKQLAAPAIVVLPLTNPEGTGFMYDIHVYPKNAAIGSIKKVSTTPEGTLLKEGAQMTFKITVPVPKHDNDKKKFTEFTVTDKPVSGLTMTADSITEVKFGSAVLTKTTDYTVSMVDTKNVKVTLTDNGLNTLSADSTSTELTVNVQGKITGIASASNVTVKNSASYTYKLADGTNNGSDGDETSGDDDSNTVFGYIKIKNTDDGSTALTGGAFTVGKCNAAGTDIVSGDGNVVKTGATTSDDKIGPIGPLTGAKLCVKQTKAPDTYALNSSATAVDFGAEQIKNATSTNPMEITVTNTKASDFLSKLPLTGGPGVIAFLVGGALLLIAAVATMVRKRRQDQE</sequence>
<evidence type="ECO:0000256" key="1">
    <source>
        <dbReference type="ARBA" id="ARBA00022512"/>
    </source>
</evidence>
<feature type="signal peptide" evidence="6">
    <location>
        <begin position="1"/>
        <end position="34"/>
    </location>
</feature>
<evidence type="ECO:0000256" key="6">
    <source>
        <dbReference type="SAM" id="SignalP"/>
    </source>
</evidence>
<dbReference type="EMBL" id="UGGQ01000006">
    <property type="protein sequence ID" value="STO17372.1"/>
    <property type="molecule type" value="Genomic_DNA"/>
</dbReference>
<dbReference type="Gene3D" id="2.60.40.10">
    <property type="entry name" value="Immunoglobulins"/>
    <property type="match status" value="2"/>
</dbReference>
<keyword evidence="1" id="KW-0134">Cell wall</keyword>
<dbReference type="Gene3D" id="2.60.40.740">
    <property type="match status" value="1"/>
</dbReference>
<keyword evidence="4" id="KW-0572">Peptidoglycan-anchor</keyword>
<evidence type="ECO:0000259" key="7">
    <source>
        <dbReference type="Pfam" id="PF00746"/>
    </source>
</evidence>
<name>A0A8G2M632_9ACTO</name>
<evidence type="ECO:0000259" key="8">
    <source>
        <dbReference type="Pfam" id="PF16555"/>
    </source>
</evidence>
<dbReference type="InterPro" id="IPR013783">
    <property type="entry name" value="Ig-like_fold"/>
</dbReference>
<dbReference type="Pfam" id="PF00746">
    <property type="entry name" value="Gram_pos_anchor"/>
    <property type="match status" value="1"/>
</dbReference>
<comment type="caution">
    <text evidence="9">The sequence shown here is derived from an EMBL/GenBank/DDBJ whole genome shotgun (WGS) entry which is preliminary data.</text>
</comment>
<feature type="domain" description="Gram-positive cocci surface proteins LPxTG" evidence="7">
    <location>
        <begin position="451"/>
        <end position="486"/>
    </location>
</feature>
<protein>
    <submittedName>
        <fullName evidence="9">Fimbrial subunit type 1</fullName>
    </submittedName>
</protein>
<dbReference type="InterPro" id="IPR019931">
    <property type="entry name" value="LPXTG_anchor"/>
</dbReference>
<keyword evidence="5" id="KW-1133">Transmembrane helix</keyword>
<feature type="chain" id="PRO_5034920994" evidence="6">
    <location>
        <begin position="35"/>
        <end position="488"/>
    </location>
</feature>
<evidence type="ECO:0000313" key="10">
    <source>
        <dbReference type="Proteomes" id="UP000255284"/>
    </source>
</evidence>
<dbReference type="InterPro" id="IPR032364">
    <property type="entry name" value="GramPos_pilinD1_N"/>
</dbReference>
<dbReference type="AlphaFoldDB" id="A0A8G2M632"/>
<keyword evidence="3 6" id="KW-0732">Signal</keyword>
<dbReference type="GeneID" id="61167990"/>
<dbReference type="NCBIfam" id="NF033902">
    <property type="entry name" value="iso_D2_wall_anc"/>
    <property type="match status" value="1"/>
</dbReference>
<keyword evidence="2" id="KW-0964">Secreted</keyword>
<feature type="domain" description="Gram-positive pilin subunit D1 N-terminal" evidence="8">
    <location>
        <begin position="57"/>
        <end position="178"/>
    </location>
</feature>
<evidence type="ECO:0000256" key="5">
    <source>
        <dbReference type="SAM" id="Phobius"/>
    </source>
</evidence>
<dbReference type="InterPro" id="IPR048052">
    <property type="entry name" value="FM1-like"/>
</dbReference>
<evidence type="ECO:0000256" key="3">
    <source>
        <dbReference type="ARBA" id="ARBA00022729"/>
    </source>
</evidence>
<evidence type="ECO:0000256" key="4">
    <source>
        <dbReference type="ARBA" id="ARBA00023088"/>
    </source>
</evidence>
<feature type="transmembrane region" description="Helical" evidence="5">
    <location>
        <begin position="461"/>
        <end position="480"/>
    </location>
</feature>
<proteinExistence type="predicted"/>
<dbReference type="NCBIfam" id="TIGR01167">
    <property type="entry name" value="LPXTG_anchor"/>
    <property type="match status" value="1"/>
</dbReference>
<dbReference type="Proteomes" id="UP000255284">
    <property type="component" value="Unassembled WGS sequence"/>
</dbReference>
<organism evidence="9 10">
    <name type="scientific">Mobiluncus mulieris</name>
    <dbReference type="NCBI Taxonomy" id="2052"/>
    <lineage>
        <taxon>Bacteria</taxon>
        <taxon>Bacillati</taxon>
        <taxon>Actinomycetota</taxon>
        <taxon>Actinomycetes</taxon>
        <taxon>Actinomycetales</taxon>
        <taxon>Actinomycetaceae</taxon>
        <taxon>Mobiluncus</taxon>
    </lineage>
</organism>
<gene>
    <name evidence="9" type="ORF">NCTC11819_01961</name>
</gene>
<evidence type="ECO:0000256" key="2">
    <source>
        <dbReference type="ARBA" id="ARBA00022525"/>
    </source>
</evidence>
<dbReference type="GO" id="GO:0005975">
    <property type="term" value="P:carbohydrate metabolic process"/>
    <property type="evidence" value="ECO:0007669"/>
    <property type="project" value="UniProtKB-ARBA"/>
</dbReference>
<evidence type="ECO:0000313" key="9">
    <source>
        <dbReference type="EMBL" id="STO17372.1"/>
    </source>
</evidence>
<dbReference type="RefSeq" id="WP_115326034.1">
    <property type="nucleotide sequence ID" value="NZ_JACHMA010000001.1"/>
</dbReference>
<accession>A0A8G2M632</accession>
<keyword evidence="5" id="KW-0472">Membrane</keyword>
<reference evidence="9 10" key="1">
    <citation type="submission" date="2018-06" db="EMBL/GenBank/DDBJ databases">
        <authorList>
            <consortium name="Pathogen Informatics"/>
            <person name="Doyle S."/>
        </authorList>
    </citation>
    <scope>NUCLEOTIDE SEQUENCE [LARGE SCALE GENOMIC DNA]</scope>
    <source>
        <strain evidence="9 10">NCTC11819</strain>
    </source>
</reference>
<dbReference type="Pfam" id="PF16555">
    <property type="entry name" value="GramPos_pilinD1"/>
    <property type="match status" value="1"/>
</dbReference>
<keyword evidence="5" id="KW-0812">Transmembrane</keyword>